<reference evidence="2 3" key="2">
    <citation type="journal article" date="2013" name="Plant Cell Physiol.">
        <title>Rice Annotation Project Database (RAP-DB): an integrative and interactive database for rice genomics.</title>
        <authorList>
            <person name="Sakai H."/>
            <person name="Lee S.S."/>
            <person name="Tanaka T."/>
            <person name="Numa H."/>
            <person name="Kim J."/>
            <person name="Kawahara Y."/>
            <person name="Wakimoto H."/>
            <person name="Yang C.C."/>
            <person name="Iwamoto M."/>
            <person name="Abe T."/>
            <person name="Yamada Y."/>
            <person name="Muto A."/>
            <person name="Inokuchi H."/>
            <person name="Ikemura T."/>
            <person name="Matsumoto T."/>
            <person name="Sasaki T."/>
            <person name="Itoh T."/>
        </authorList>
    </citation>
    <scope>NUCLEOTIDE SEQUENCE [LARGE SCALE GENOMIC DNA]</scope>
    <source>
        <strain evidence="3">cv. Nipponbare</strain>
    </source>
</reference>
<evidence type="ECO:0000313" key="2">
    <source>
        <dbReference type="EMBL" id="BAS88002.1"/>
    </source>
</evidence>
<feature type="compositionally biased region" description="Low complexity" evidence="1">
    <location>
        <begin position="19"/>
        <end position="31"/>
    </location>
</feature>
<name>A0A0P0W7Y5_ORYSJ</name>
<protein>
    <submittedName>
        <fullName evidence="2">Os04g0187400 protein</fullName>
    </submittedName>
</protein>
<organism evidence="2 3">
    <name type="scientific">Oryza sativa subsp. japonica</name>
    <name type="common">Rice</name>
    <dbReference type="NCBI Taxonomy" id="39947"/>
    <lineage>
        <taxon>Eukaryota</taxon>
        <taxon>Viridiplantae</taxon>
        <taxon>Streptophyta</taxon>
        <taxon>Embryophyta</taxon>
        <taxon>Tracheophyta</taxon>
        <taxon>Spermatophyta</taxon>
        <taxon>Magnoliopsida</taxon>
        <taxon>Liliopsida</taxon>
        <taxon>Poales</taxon>
        <taxon>Poaceae</taxon>
        <taxon>BOP clade</taxon>
        <taxon>Oryzoideae</taxon>
        <taxon>Oryzeae</taxon>
        <taxon>Oryzinae</taxon>
        <taxon>Oryza</taxon>
        <taxon>Oryza sativa</taxon>
    </lineage>
</organism>
<gene>
    <name evidence="2" type="ordered locus">Os04g0187400</name>
    <name evidence="2" type="ORF">OSNPB_040187400</name>
</gene>
<feature type="compositionally biased region" description="Basic residues" evidence="1">
    <location>
        <begin position="1"/>
        <end position="12"/>
    </location>
</feature>
<proteinExistence type="predicted"/>
<feature type="region of interest" description="Disordered" evidence="1">
    <location>
        <begin position="275"/>
        <end position="305"/>
    </location>
</feature>
<dbReference type="Proteomes" id="UP000059680">
    <property type="component" value="Chromosome 4"/>
</dbReference>
<keyword evidence="3" id="KW-1185">Reference proteome</keyword>
<dbReference type="EMBL" id="AP014960">
    <property type="protein sequence ID" value="BAS88002.1"/>
    <property type="molecule type" value="Genomic_DNA"/>
</dbReference>
<sequence length="468" mass="46978">MRRQGGNGRRRLTLSPAWTSSSTLSNKTSTSPASVSTQLRDGAARFRLAQMVEVAASSCSKPKRVHAILDQVNKFSGSPQGSHFSVLQDLQMEESLESATKAWCGPIPSPRRSPPRTLGSVISSALQGKRRSAFPSTIQGSQRLPVKNKSTLASLKTPVSSSDLLSSAELSLEFFPKLPVNSEIEKLKSLKSPAASKISIPYRPTPGLVSLFAKTGTARHKGRVTSVSLSPSSFHSYTIVARSAMDRNHRQGFGAGGNGGNRGFARGFHPGFVVGNQHGGAPGGRGRGRGRGRPTGRPGPRHEFSHAGGWNNFGGGHGWSSGFGLNAGPTGGGFNGVGFPAPFGSVARPDGGGVSAGKFGVAPGPSAFPAASGGVFPVGSLPTGGVPSGGLQMDGGGLPSGGLSAVMLTTGGAHAGGASGGELKAAFHMPVVVPGSGLAGDGSSGLVSVSGAVSSSGVLGASSAAAAG</sequence>
<evidence type="ECO:0000313" key="3">
    <source>
        <dbReference type="Proteomes" id="UP000059680"/>
    </source>
</evidence>
<feature type="region of interest" description="Disordered" evidence="1">
    <location>
        <begin position="1"/>
        <end position="38"/>
    </location>
</feature>
<dbReference type="AlphaFoldDB" id="A0A0P0W7Y5"/>
<dbReference type="PaxDb" id="39947-A0A0P0W7Y5"/>
<evidence type="ECO:0000256" key="1">
    <source>
        <dbReference type="SAM" id="MobiDB-lite"/>
    </source>
</evidence>
<reference evidence="2 3" key="3">
    <citation type="journal article" date="2013" name="Rice">
        <title>Improvement of the Oryza sativa Nipponbare reference genome using next generation sequence and optical map data.</title>
        <authorList>
            <person name="Kawahara Y."/>
            <person name="de la Bastide M."/>
            <person name="Hamilton J.P."/>
            <person name="Kanamori H."/>
            <person name="McCombie W.R."/>
            <person name="Ouyang S."/>
            <person name="Schwartz D.C."/>
            <person name="Tanaka T."/>
            <person name="Wu J."/>
            <person name="Zhou S."/>
            <person name="Childs K.L."/>
            <person name="Davidson R.M."/>
            <person name="Lin H."/>
            <person name="Quesada-Ocampo L."/>
            <person name="Vaillancourt B."/>
            <person name="Sakai H."/>
            <person name="Lee S.S."/>
            <person name="Kim J."/>
            <person name="Numa H."/>
            <person name="Itoh T."/>
            <person name="Buell C.R."/>
            <person name="Matsumoto T."/>
        </authorList>
    </citation>
    <scope>NUCLEOTIDE SEQUENCE [LARGE SCALE GENOMIC DNA]</scope>
    <source>
        <strain evidence="3">cv. Nipponbare</strain>
    </source>
</reference>
<reference evidence="3" key="1">
    <citation type="journal article" date="2005" name="Nature">
        <title>The map-based sequence of the rice genome.</title>
        <authorList>
            <consortium name="International rice genome sequencing project (IRGSP)"/>
            <person name="Matsumoto T."/>
            <person name="Wu J."/>
            <person name="Kanamori H."/>
            <person name="Katayose Y."/>
            <person name="Fujisawa M."/>
            <person name="Namiki N."/>
            <person name="Mizuno H."/>
            <person name="Yamamoto K."/>
            <person name="Antonio B.A."/>
            <person name="Baba T."/>
            <person name="Sakata K."/>
            <person name="Nagamura Y."/>
            <person name="Aoki H."/>
            <person name="Arikawa K."/>
            <person name="Arita K."/>
            <person name="Bito T."/>
            <person name="Chiden Y."/>
            <person name="Fujitsuka N."/>
            <person name="Fukunaka R."/>
            <person name="Hamada M."/>
            <person name="Harada C."/>
            <person name="Hayashi A."/>
            <person name="Hijishita S."/>
            <person name="Honda M."/>
            <person name="Hosokawa S."/>
            <person name="Ichikawa Y."/>
            <person name="Idonuma A."/>
            <person name="Iijima M."/>
            <person name="Ikeda M."/>
            <person name="Ikeno M."/>
            <person name="Ito K."/>
            <person name="Ito S."/>
            <person name="Ito T."/>
            <person name="Ito Y."/>
            <person name="Ito Y."/>
            <person name="Iwabuchi A."/>
            <person name="Kamiya K."/>
            <person name="Karasawa W."/>
            <person name="Kurita K."/>
            <person name="Katagiri S."/>
            <person name="Kikuta A."/>
            <person name="Kobayashi H."/>
            <person name="Kobayashi N."/>
            <person name="Machita K."/>
            <person name="Maehara T."/>
            <person name="Masukawa M."/>
            <person name="Mizubayashi T."/>
            <person name="Mukai Y."/>
            <person name="Nagasaki H."/>
            <person name="Nagata Y."/>
            <person name="Naito S."/>
            <person name="Nakashima M."/>
            <person name="Nakama Y."/>
            <person name="Nakamichi Y."/>
            <person name="Nakamura M."/>
            <person name="Meguro A."/>
            <person name="Negishi M."/>
            <person name="Ohta I."/>
            <person name="Ohta T."/>
            <person name="Okamoto M."/>
            <person name="Ono N."/>
            <person name="Saji S."/>
            <person name="Sakaguchi M."/>
            <person name="Sakai K."/>
            <person name="Shibata M."/>
            <person name="Shimokawa T."/>
            <person name="Song J."/>
            <person name="Takazaki Y."/>
            <person name="Terasawa K."/>
            <person name="Tsugane M."/>
            <person name="Tsuji K."/>
            <person name="Ueda S."/>
            <person name="Waki K."/>
            <person name="Yamagata H."/>
            <person name="Yamamoto M."/>
            <person name="Yamamoto S."/>
            <person name="Yamane H."/>
            <person name="Yoshiki S."/>
            <person name="Yoshihara R."/>
            <person name="Yukawa K."/>
            <person name="Zhong H."/>
            <person name="Yano M."/>
            <person name="Yuan Q."/>
            <person name="Ouyang S."/>
            <person name="Liu J."/>
            <person name="Jones K.M."/>
            <person name="Gansberger K."/>
            <person name="Moffat K."/>
            <person name="Hill J."/>
            <person name="Bera J."/>
            <person name="Fadrosh D."/>
            <person name="Jin S."/>
            <person name="Johri S."/>
            <person name="Kim M."/>
            <person name="Overton L."/>
            <person name="Reardon M."/>
            <person name="Tsitrin T."/>
            <person name="Vuong H."/>
            <person name="Weaver B."/>
            <person name="Ciecko A."/>
            <person name="Tallon L."/>
            <person name="Jackson J."/>
            <person name="Pai G."/>
            <person name="Aken S.V."/>
            <person name="Utterback T."/>
            <person name="Reidmuller S."/>
            <person name="Feldblyum T."/>
            <person name="Hsiao J."/>
            <person name="Zismann V."/>
            <person name="Iobst S."/>
            <person name="de Vazeille A.R."/>
            <person name="Buell C.R."/>
            <person name="Ying K."/>
            <person name="Li Y."/>
            <person name="Lu T."/>
            <person name="Huang Y."/>
            <person name="Zhao Q."/>
            <person name="Feng Q."/>
            <person name="Zhang L."/>
            <person name="Zhu J."/>
            <person name="Weng Q."/>
            <person name="Mu J."/>
            <person name="Lu Y."/>
            <person name="Fan D."/>
            <person name="Liu Y."/>
            <person name="Guan J."/>
            <person name="Zhang Y."/>
            <person name="Yu S."/>
            <person name="Liu X."/>
            <person name="Zhang Y."/>
            <person name="Hong G."/>
            <person name="Han B."/>
            <person name="Choisne N."/>
            <person name="Demange N."/>
            <person name="Orjeda G."/>
            <person name="Samain S."/>
            <person name="Cattolico L."/>
            <person name="Pelletier E."/>
            <person name="Couloux A."/>
            <person name="Segurens B."/>
            <person name="Wincker P."/>
            <person name="D'Hont A."/>
            <person name="Scarpelli C."/>
            <person name="Weissenbach J."/>
            <person name="Salanoubat M."/>
            <person name="Quetier F."/>
            <person name="Yu Y."/>
            <person name="Kim H.R."/>
            <person name="Rambo T."/>
            <person name="Currie J."/>
            <person name="Collura K."/>
            <person name="Luo M."/>
            <person name="Yang T."/>
            <person name="Ammiraju J.S.S."/>
            <person name="Engler F."/>
            <person name="Soderlund C."/>
            <person name="Wing R.A."/>
            <person name="Palmer L.E."/>
            <person name="de la Bastide M."/>
            <person name="Spiegel L."/>
            <person name="Nascimento L."/>
            <person name="Zutavern T."/>
            <person name="O'Shaughnessy A."/>
            <person name="Dike S."/>
            <person name="Dedhia N."/>
            <person name="Preston R."/>
            <person name="Balija V."/>
            <person name="McCombie W.R."/>
            <person name="Chow T."/>
            <person name="Chen H."/>
            <person name="Chung M."/>
            <person name="Chen C."/>
            <person name="Shaw J."/>
            <person name="Wu H."/>
            <person name="Hsiao K."/>
            <person name="Chao Y."/>
            <person name="Chu M."/>
            <person name="Cheng C."/>
            <person name="Hour A."/>
            <person name="Lee P."/>
            <person name="Lin S."/>
            <person name="Lin Y."/>
            <person name="Liou J."/>
            <person name="Liu S."/>
            <person name="Hsing Y."/>
            <person name="Raghuvanshi S."/>
            <person name="Mohanty A."/>
            <person name="Bharti A.K."/>
            <person name="Gaur A."/>
            <person name="Gupta V."/>
            <person name="Kumar D."/>
            <person name="Ravi V."/>
            <person name="Vij S."/>
            <person name="Kapur A."/>
            <person name="Khurana P."/>
            <person name="Khurana P."/>
            <person name="Khurana J.P."/>
            <person name="Tyagi A.K."/>
            <person name="Gaikwad K."/>
            <person name="Singh A."/>
            <person name="Dalal V."/>
            <person name="Srivastava S."/>
            <person name="Dixit A."/>
            <person name="Pal A.K."/>
            <person name="Ghazi I.A."/>
            <person name="Yadav M."/>
            <person name="Pandit A."/>
            <person name="Bhargava A."/>
            <person name="Sureshbabu K."/>
            <person name="Batra K."/>
            <person name="Sharma T.R."/>
            <person name="Mohapatra T."/>
            <person name="Singh N.K."/>
            <person name="Messing J."/>
            <person name="Nelson A.B."/>
            <person name="Fuks G."/>
            <person name="Kavchok S."/>
            <person name="Keizer G."/>
            <person name="Linton E."/>
            <person name="Llaca V."/>
            <person name="Song R."/>
            <person name="Tanyolac B."/>
            <person name="Young S."/>
            <person name="Ho-Il K."/>
            <person name="Hahn J.H."/>
            <person name="Sangsakoo G."/>
            <person name="Vanavichit A."/>
            <person name="de Mattos Luiz.A.T."/>
            <person name="Zimmer P.D."/>
            <person name="Malone G."/>
            <person name="Dellagostin O."/>
            <person name="de Oliveira A.C."/>
            <person name="Bevan M."/>
            <person name="Bancroft I."/>
            <person name="Minx P."/>
            <person name="Cordum H."/>
            <person name="Wilson R."/>
            <person name="Cheng Z."/>
            <person name="Jin W."/>
            <person name="Jiang J."/>
            <person name="Leong S.A."/>
            <person name="Iwama H."/>
            <person name="Gojobori T."/>
            <person name="Itoh T."/>
            <person name="Niimura Y."/>
            <person name="Fujii Y."/>
            <person name="Habara T."/>
            <person name="Sakai H."/>
            <person name="Sato Y."/>
            <person name="Wilson G."/>
            <person name="Kumar K."/>
            <person name="McCouch S."/>
            <person name="Juretic N."/>
            <person name="Hoen D."/>
            <person name="Wright S."/>
            <person name="Bruskiewich R."/>
            <person name="Bureau T."/>
            <person name="Miyao A."/>
            <person name="Hirochika H."/>
            <person name="Nishikawa T."/>
            <person name="Kadowaki K."/>
            <person name="Sugiura M."/>
            <person name="Burr B."/>
            <person name="Sasaki T."/>
        </authorList>
    </citation>
    <scope>NUCLEOTIDE SEQUENCE [LARGE SCALE GENOMIC DNA]</scope>
    <source>
        <strain evidence="3">cv. Nipponbare</strain>
    </source>
</reference>
<accession>A0A0P0W7Y5</accession>
<dbReference type="InParanoid" id="A0A0P0W7Y5"/>